<feature type="transmembrane region" description="Helical" evidence="6">
    <location>
        <begin position="390"/>
        <end position="418"/>
    </location>
</feature>
<name>A0A432LTK0_9GAMM</name>
<feature type="transmembrane region" description="Helical" evidence="6">
    <location>
        <begin position="430"/>
        <end position="449"/>
    </location>
</feature>
<keyword evidence="5 6" id="KW-0472">Membrane</keyword>
<dbReference type="Proteomes" id="UP000267077">
    <property type="component" value="Unassembled WGS sequence"/>
</dbReference>
<dbReference type="GO" id="GO:0005886">
    <property type="term" value="C:plasma membrane"/>
    <property type="evidence" value="ECO:0007669"/>
    <property type="project" value="TreeGrafter"/>
</dbReference>
<evidence type="ECO:0000256" key="6">
    <source>
        <dbReference type="SAM" id="Phobius"/>
    </source>
</evidence>
<evidence type="ECO:0000256" key="1">
    <source>
        <dbReference type="ARBA" id="ARBA00004141"/>
    </source>
</evidence>
<proteinExistence type="predicted"/>
<feature type="transmembrane region" description="Helical" evidence="6">
    <location>
        <begin position="295"/>
        <end position="313"/>
    </location>
</feature>
<dbReference type="OrthoDB" id="9803632at2"/>
<feature type="transmembrane region" description="Helical" evidence="6">
    <location>
        <begin position="353"/>
        <end position="369"/>
    </location>
</feature>
<dbReference type="RefSeq" id="WP_126673562.1">
    <property type="nucleotide sequence ID" value="NZ_RYZR01000005.1"/>
</dbReference>
<dbReference type="EMBL" id="RYZR01000005">
    <property type="protein sequence ID" value="RUL64282.1"/>
    <property type="molecule type" value="Genomic_DNA"/>
</dbReference>
<keyword evidence="8" id="KW-1185">Reference proteome</keyword>
<dbReference type="Pfam" id="PF01040">
    <property type="entry name" value="UbiA"/>
    <property type="match status" value="1"/>
</dbReference>
<dbReference type="AlphaFoldDB" id="A0A432LTK0"/>
<gene>
    <name evidence="7" type="ORF">EKH79_09565</name>
</gene>
<dbReference type="GO" id="GO:0016765">
    <property type="term" value="F:transferase activity, transferring alkyl or aryl (other than methyl) groups"/>
    <property type="evidence" value="ECO:0007669"/>
    <property type="project" value="InterPro"/>
</dbReference>
<evidence type="ECO:0000256" key="4">
    <source>
        <dbReference type="ARBA" id="ARBA00022989"/>
    </source>
</evidence>
<keyword evidence="7" id="KW-0808">Transferase</keyword>
<evidence type="ECO:0000313" key="7">
    <source>
        <dbReference type="EMBL" id="RUL64282.1"/>
    </source>
</evidence>
<dbReference type="NCBIfam" id="NF006088">
    <property type="entry name" value="PRK08238.1"/>
    <property type="match status" value="1"/>
</dbReference>
<evidence type="ECO:0000256" key="5">
    <source>
        <dbReference type="ARBA" id="ARBA00023136"/>
    </source>
</evidence>
<comment type="subcellular location">
    <subcellularLocation>
        <location evidence="1">Membrane</location>
        <topology evidence="1">Multi-pass membrane protein</topology>
    </subcellularLocation>
</comment>
<keyword evidence="3 6" id="KW-0812">Transmembrane</keyword>
<dbReference type="InterPro" id="IPR044878">
    <property type="entry name" value="UbiA_sf"/>
</dbReference>
<evidence type="ECO:0000256" key="3">
    <source>
        <dbReference type="ARBA" id="ARBA00022692"/>
    </source>
</evidence>
<evidence type="ECO:0000313" key="8">
    <source>
        <dbReference type="Proteomes" id="UP000267077"/>
    </source>
</evidence>
<protein>
    <submittedName>
        <fullName evidence="7">UbiA family prenyltransferase</fullName>
    </submittedName>
</protein>
<accession>A0A432LTK0</accession>
<organism evidence="7 8">
    <name type="scientific">Dyella dinghuensis</name>
    <dbReference type="NCBI Taxonomy" id="1920169"/>
    <lineage>
        <taxon>Bacteria</taxon>
        <taxon>Pseudomonadati</taxon>
        <taxon>Pseudomonadota</taxon>
        <taxon>Gammaproteobacteria</taxon>
        <taxon>Lysobacterales</taxon>
        <taxon>Rhodanobacteraceae</taxon>
        <taxon>Dyella</taxon>
    </lineage>
</organism>
<feature type="transmembrane region" description="Helical" evidence="6">
    <location>
        <begin position="461"/>
        <end position="483"/>
    </location>
</feature>
<dbReference type="PANTHER" id="PTHR11048">
    <property type="entry name" value="PRENYLTRANSFERASES"/>
    <property type="match status" value="1"/>
</dbReference>
<dbReference type="Gene3D" id="1.10.357.140">
    <property type="entry name" value="UbiA prenyltransferase"/>
    <property type="match status" value="1"/>
</dbReference>
<evidence type="ECO:0000256" key="2">
    <source>
        <dbReference type="ARBA" id="ARBA00022475"/>
    </source>
</evidence>
<sequence>MTSLETAPSRNAETHASVPLCVDLDGTLIRSDLLVESALALLAKQPLMAFAMPVWLLRGKAYLKQQIAQRVELNPAALPYNEDVVAWVRDQQSSRTTILCSAADAKLATLVADHVGGFDAVIASDGEHNLSGANKAKVLVERFGERRFDYVGNAKVDLHVWKSANAAIVVESGSQLSSAAAGVTLLERTFTHGRASPKHWLKALRVHQWIKNVLVFLPLLAAHRVFEPHALISAALAFICFGLCASSVYVTNDLLDLAADRQHRRKKHRPFAAGIIPLYLGPVVALLLLVISFSLAWFLTPTFVLVLLGYYVLTTAYSLKFKRMVMLDVIVLAVLYTTRILAGAAAIQSRPSFWLLAFSMFIFLSLAMVKRYTELLAAQKSSSIKAAGRGYVVEDLSLIQSLGGSSGYLSVLVLALYIDSTASQSLYRHPHYLWLLCPLLLYWISRTWAIAHRGVMHDDPVVFAVMDNVSRGLLVLAAIIVIASI</sequence>
<comment type="caution">
    <text evidence="7">The sequence shown here is derived from an EMBL/GenBank/DDBJ whole genome shotgun (WGS) entry which is preliminary data.</text>
</comment>
<dbReference type="InterPro" id="IPR036412">
    <property type="entry name" value="HAD-like_sf"/>
</dbReference>
<dbReference type="PANTHER" id="PTHR11048:SF5">
    <property type="entry name" value="DECAPRENYL-PHOSPHATE PHOSPHORIBOSYLTRANSFERASE"/>
    <property type="match status" value="1"/>
</dbReference>
<dbReference type="Gene3D" id="3.40.50.1000">
    <property type="entry name" value="HAD superfamily/HAD-like"/>
    <property type="match status" value="1"/>
</dbReference>
<dbReference type="SUPFAM" id="SSF56784">
    <property type="entry name" value="HAD-like"/>
    <property type="match status" value="1"/>
</dbReference>
<dbReference type="InterPro" id="IPR039653">
    <property type="entry name" value="Prenyltransferase"/>
</dbReference>
<keyword evidence="2" id="KW-1003">Cell membrane</keyword>
<feature type="transmembrane region" description="Helical" evidence="6">
    <location>
        <begin position="232"/>
        <end position="250"/>
    </location>
</feature>
<feature type="transmembrane region" description="Helical" evidence="6">
    <location>
        <begin position="271"/>
        <end position="289"/>
    </location>
</feature>
<dbReference type="CDD" id="cd13963">
    <property type="entry name" value="PT_UbiA_2"/>
    <property type="match status" value="1"/>
</dbReference>
<dbReference type="InterPro" id="IPR023214">
    <property type="entry name" value="HAD_sf"/>
</dbReference>
<dbReference type="InterPro" id="IPR000537">
    <property type="entry name" value="UbiA_prenyltransferase"/>
</dbReference>
<reference evidence="7 8" key="1">
    <citation type="submission" date="2018-12" db="EMBL/GenBank/DDBJ databases">
        <title>Dyella dinghuensis sp. nov. DHOA06 and Dyella choica sp. nov. 4M-K27, isolated from forest soil.</title>
        <authorList>
            <person name="Qiu L.-H."/>
            <person name="Gao Z.-H."/>
        </authorList>
    </citation>
    <scope>NUCLEOTIDE SEQUENCE [LARGE SCALE GENOMIC DNA]</scope>
    <source>
        <strain evidence="7 8">DHOA06</strain>
    </source>
</reference>
<keyword evidence="4 6" id="KW-1133">Transmembrane helix</keyword>
<dbReference type="GO" id="GO:0009247">
    <property type="term" value="P:glycolipid biosynthetic process"/>
    <property type="evidence" value="ECO:0007669"/>
    <property type="project" value="TreeGrafter"/>
</dbReference>